<dbReference type="RefSeq" id="WP_380227878.1">
    <property type="nucleotide sequence ID" value="NZ_JBHSOF010000037.1"/>
</dbReference>
<keyword evidence="2" id="KW-0472">Membrane</keyword>
<evidence type="ECO:0000313" key="4">
    <source>
        <dbReference type="Proteomes" id="UP001595975"/>
    </source>
</evidence>
<feature type="transmembrane region" description="Helical" evidence="2">
    <location>
        <begin position="21"/>
        <end position="43"/>
    </location>
</feature>
<protein>
    <submittedName>
        <fullName evidence="3">Uncharacterized protein</fullName>
    </submittedName>
</protein>
<reference evidence="4" key="1">
    <citation type="journal article" date="2019" name="Int. J. Syst. Evol. Microbiol.">
        <title>The Global Catalogue of Microorganisms (GCM) 10K type strain sequencing project: providing services to taxonomists for standard genome sequencing and annotation.</title>
        <authorList>
            <consortium name="The Broad Institute Genomics Platform"/>
            <consortium name="The Broad Institute Genome Sequencing Center for Infectious Disease"/>
            <person name="Wu L."/>
            <person name="Ma J."/>
        </authorList>
    </citation>
    <scope>NUCLEOTIDE SEQUENCE [LARGE SCALE GENOMIC DNA]</scope>
    <source>
        <strain evidence="4">CGMCC 4.1437</strain>
    </source>
</reference>
<feature type="region of interest" description="Disordered" evidence="1">
    <location>
        <begin position="60"/>
        <end position="101"/>
    </location>
</feature>
<keyword evidence="2" id="KW-0812">Transmembrane</keyword>
<keyword evidence="4" id="KW-1185">Reference proteome</keyword>
<keyword evidence="2" id="KW-1133">Transmembrane helix</keyword>
<evidence type="ECO:0000256" key="2">
    <source>
        <dbReference type="SAM" id="Phobius"/>
    </source>
</evidence>
<evidence type="ECO:0000313" key="3">
    <source>
        <dbReference type="EMBL" id="MFC5666204.1"/>
    </source>
</evidence>
<dbReference type="EMBL" id="JBHSOF010000037">
    <property type="protein sequence ID" value="MFC5666204.1"/>
    <property type="molecule type" value="Genomic_DNA"/>
</dbReference>
<comment type="caution">
    <text evidence="3">The sequence shown here is derived from an EMBL/GenBank/DDBJ whole genome shotgun (WGS) entry which is preliminary data.</text>
</comment>
<gene>
    <name evidence="3" type="ORF">ACFP3U_24915</name>
</gene>
<organism evidence="3 4">
    <name type="scientific">Kitasatospora misakiensis</name>
    <dbReference type="NCBI Taxonomy" id="67330"/>
    <lineage>
        <taxon>Bacteria</taxon>
        <taxon>Bacillati</taxon>
        <taxon>Actinomycetota</taxon>
        <taxon>Actinomycetes</taxon>
        <taxon>Kitasatosporales</taxon>
        <taxon>Streptomycetaceae</taxon>
        <taxon>Kitasatospora</taxon>
    </lineage>
</organism>
<evidence type="ECO:0000256" key="1">
    <source>
        <dbReference type="SAM" id="MobiDB-lite"/>
    </source>
</evidence>
<proteinExistence type="predicted"/>
<sequence>MLLAVHRSESEKVRRKVRRSSAVDLAVAVNWFLPVGVTVRLLVVARGRLPHGVSRLCTPVFGSPPPPRFSAGESEGVHRMADKNGTSNGSGDHNGDKPKSE</sequence>
<name>A0ABW0XA85_9ACTN</name>
<accession>A0ABW0XA85</accession>
<dbReference type="Proteomes" id="UP001595975">
    <property type="component" value="Unassembled WGS sequence"/>
</dbReference>